<dbReference type="InterPro" id="IPR009057">
    <property type="entry name" value="Homeodomain-like_sf"/>
</dbReference>
<dbReference type="EMBL" id="JAFNJU010000016">
    <property type="protein sequence ID" value="MBO1266276.1"/>
    <property type="molecule type" value="Genomic_DNA"/>
</dbReference>
<dbReference type="InterPro" id="IPR050959">
    <property type="entry name" value="MarA-like"/>
</dbReference>
<dbReference type="PROSITE" id="PS00041">
    <property type="entry name" value="HTH_ARAC_FAMILY_1"/>
    <property type="match status" value="1"/>
</dbReference>
<dbReference type="PROSITE" id="PS01124">
    <property type="entry name" value="HTH_ARAC_FAMILY_2"/>
    <property type="match status" value="1"/>
</dbReference>
<evidence type="ECO:0000313" key="5">
    <source>
        <dbReference type="EMBL" id="MBO1266276.1"/>
    </source>
</evidence>
<gene>
    <name evidence="5" type="ORF">J3A84_14660</name>
</gene>
<dbReference type="InterPro" id="IPR029442">
    <property type="entry name" value="GyrI-like"/>
</dbReference>
<keyword evidence="2" id="KW-0238">DNA-binding</keyword>
<dbReference type="SUPFAM" id="SSF55136">
    <property type="entry name" value="Probable bacterial effector-binding domain"/>
    <property type="match status" value="1"/>
</dbReference>
<sequence length="291" mass="33150">MDSLHSMNQAMDYIEKNITEEIDYSAVSKIALCSEYHFKRMFSYLAGLSLSEYIRKRRMTLAAADLRESDLRILDVAVKYGYHSADAFSRAFQAMHGILPSEAKSELAVMKAFPKMTFQLSIGGGYEMKYRIVEKESFQIVGFKKRVPMVFTGVNPDIAEMTKLLTPDIIRQLKYMSDVEPKGIISASISFSEGRMEEQGELDHYLGVATIGEDNHNFEELRVSAGTWAVFEAVGPFPETLQNVWGRVYSEWFPSSGYEAAEGPEILWNESPDTQNPNYRSEIWIPVRKKK</sequence>
<keyword evidence="6" id="KW-1185">Reference proteome</keyword>
<dbReference type="AlphaFoldDB" id="A0A939HE58"/>
<dbReference type="InterPro" id="IPR010499">
    <property type="entry name" value="AraC_E-bd"/>
</dbReference>
<dbReference type="GO" id="GO:0003700">
    <property type="term" value="F:DNA-binding transcription factor activity"/>
    <property type="evidence" value="ECO:0007669"/>
    <property type="project" value="InterPro"/>
</dbReference>
<keyword evidence="3" id="KW-0804">Transcription</keyword>
<dbReference type="Proteomes" id="UP000664218">
    <property type="component" value="Unassembled WGS sequence"/>
</dbReference>
<evidence type="ECO:0000256" key="1">
    <source>
        <dbReference type="ARBA" id="ARBA00023015"/>
    </source>
</evidence>
<dbReference type="InterPro" id="IPR018060">
    <property type="entry name" value="HTH_AraC"/>
</dbReference>
<dbReference type="SUPFAM" id="SSF46689">
    <property type="entry name" value="Homeodomain-like"/>
    <property type="match status" value="2"/>
</dbReference>
<reference evidence="5" key="1">
    <citation type="submission" date="2021-03" db="EMBL/GenBank/DDBJ databases">
        <title>Proteiniclasticum marinus sp. nov., isolated from tidal flat sediment.</title>
        <authorList>
            <person name="Namirimu T."/>
            <person name="Yang J.-A."/>
            <person name="Yang S.-H."/>
            <person name="Kim Y.-J."/>
            <person name="Kwon K.K."/>
        </authorList>
    </citation>
    <scope>NUCLEOTIDE SEQUENCE</scope>
    <source>
        <strain evidence="5">SCR006</strain>
    </source>
</reference>
<organism evidence="5 6">
    <name type="scientific">Proteiniclasticum aestuarii</name>
    <dbReference type="NCBI Taxonomy" id="2817862"/>
    <lineage>
        <taxon>Bacteria</taxon>
        <taxon>Bacillati</taxon>
        <taxon>Bacillota</taxon>
        <taxon>Clostridia</taxon>
        <taxon>Eubacteriales</taxon>
        <taxon>Clostridiaceae</taxon>
        <taxon>Proteiniclasticum</taxon>
    </lineage>
</organism>
<keyword evidence="1" id="KW-0805">Transcription regulation</keyword>
<evidence type="ECO:0000313" key="6">
    <source>
        <dbReference type="Proteomes" id="UP000664218"/>
    </source>
</evidence>
<dbReference type="Pfam" id="PF06445">
    <property type="entry name" value="GyrI-like"/>
    <property type="match status" value="1"/>
</dbReference>
<feature type="domain" description="HTH araC/xylS-type" evidence="4">
    <location>
        <begin position="8"/>
        <end position="106"/>
    </location>
</feature>
<dbReference type="RefSeq" id="WP_207600801.1">
    <property type="nucleotide sequence ID" value="NZ_JAFNJU010000016.1"/>
</dbReference>
<evidence type="ECO:0000256" key="2">
    <source>
        <dbReference type="ARBA" id="ARBA00023125"/>
    </source>
</evidence>
<proteinExistence type="predicted"/>
<dbReference type="Gene3D" id="1.10.10.60">
    <property type="entry name" value="Homeodomain-like"/>
    <property type="match status" value="2"/>
</dbReference>
<dbReference type="Pfam" id="PF12833">
    <property type="entry name" value="HTH_18"/>
    <property type="match status" value="1"/>
</dbReference>
<dbReference type="SMART" id="SM00871">
    <property type="entry name" value="AraC_E_bind"/>
    <property type="match status" value="1"/>
</dbReference>
<dbReference type="GO" id="GO:0043565">
    <property type="term" value="F:sequence-specific DNA binding"/>
    <property type="evidence" value="ECO:0007669"/>
    <property type="project" value="InterPro"/>
</dbReference>
<comment type="caution">
    <text evidence="5">The sequence shown here is derived from an EMBL/GenBank/DDBJ whole genome shotgun (WGS) entry which is preliminary data.</text>
</comment>
<dbReference type="InterPro" id="IPR011256">
    <property type="entry name" value="Reg_factor_effector_dom_sf"/>
</dbReference>
<evidence type="ECO:0000259" key="4">
    <source>
        <dbReference type="PROSITE" id="PS01124"/>
    </source>
</evidence>
<dbReference type="PANTHER" id="PTHR47504">
    <property type="entry name" value="RIGHT ORIGIN-BINDING PROTEIN"/>
    <property type="match status" value="1"/>
</dbReference>
<protein>
    <submittedName>
        <fullName evidence="5">AraC family transcriptional regulator</fullName>
    </submittedName>
</protein>
<dbReference type="Gene3D" id="3.20.80.10">
    <property type="entry name" value="Regulatory factor, effector binding domain"/>
    <property type="match status" value="1"/>
</dbReference>
<dbReference type="PANTHER" id="PTHR47504:SF5">
    <property type="entry name" value="RIGHT ORIGIN-BINDING PROTEIN"/>
    <property type="match status" value="1"/>
</dbReference>
<dbReference type="InterPro" id="IPR018062">
    <property type="entry name" value="HTH_AraC-typ_CS"/>
</dbReference>
<evidence type="ECO:0000256" key="3">
    <source>
        <dbReference type="ARBA" id="ARBA00023163"/>
    </source>
</evidence>
<name>A0A939HE58_9CLOT</name>
<dbReference type="SMART" id="SM00342">
    <property type="entry name" value="HTH_ARAC"/>
    <property type="match status" value="1"/>
</dbReference>
<accession>A0A939HE58</accession>